<dbReference type="Proteomes" id="UP000434223">
    <property type="component" value="Unassembled WGS sequence"/>
</dbReference>
<comment type="caution">
    <text evidence="5">The sequence shown here is derived from an EMBL/GenBank/DDBJ whole genome shotgun (WGS) entry which is preliminary data.</text>
</comment>
<comment type="similarity">
    <text evidence="1">Belongs to the sulfatase family.</text>
</comment>
<keyword evidence="2" id="KW-0479">Metal-binding</keyword>
<proteinExistence type="inferred from homology"/>
<evidence type="ECO:0000313" key="6">
    <source>
        <dbReference type="Proteomes" id="UP000434223"/>
    </source>
</evidence>
<organism evidence="5 6">
    <name type="scientific">Hungatella hathewayi</name>
    <dbReference type="NCBI Taxonomy" id="154046"/>
    <lineage>
        <taxon>Bacteria</taxon>
        <taxon>Bacillati</taxon>
        <taxon>Bacillota</taxon>
        <taxon>Clostridia</taxon>
        <taxon>Lachnospirales</taxon>
        <taxon>Lachnospiraceae</taxon>
        <taxon>Hungatella</taxon>
    </lineage>
</organism>
<dbReference type="Pfam" id="PF00884">
    <property type="entry name" value="Sulfatase"/>
    <property type="match status" value="1"/>
</dbReference>
<evidence type="ECO:0000256" key="3">
    <source>
        <dbReference type="ARBA" id="ARBA00022801"/>
    </source>
</evidence>
<gene>
    <name evidence="5" type="ORF">GNE07_08215</name>
</gene>
<protein>
    <submittedName>
        <fullName evidence="5">Sulfatase-like hydrolase/transferase</fullName>
    </submittedName>
</protein>
<dbReference type="AlphaFoldDB" id="A0A174MIM9"/>
<name>A0A174MIM9_9FIRM</name>
<dbReference type="RefSeq" id="WP_055649312.1">
    <property type="nucleotide sequence ID" value="NZ_CABJBJ010000005.1"/>
</dbReference>
<dbReference type="Gene3D" id="3.30.1120.10">
    <property type="match status" value="1"/>
</dbReference>
<sequence>MKKKNLLYIFADQWRAQAIGAAGEDHVSTPHMDRFAGESMAFDHAVSTYPLCSPHRASLLTGKYPYCCGMWTNCKTGLDEAVMLRPQEVTISDVLHENGYETAYVGKYHLDASEMNFHEKPESGAVNWDAFTPPGERRHHFDFWYSYGAMDQHMSPHYWRDDPQKMEGRTWSPEHETDVVLDYLDNRNKEKPFCLFLSWNPPHPPYDLLPEKYADHYRGKELVFRGNVPEELRSDEAFRKKFAEYYGAIEGLDDNFGRIMEYLDREGLEEDTIVVLSADHGDCMGSHGLMGKNIWYDESIRIPLYIRGPRIAAGRTDALIASQDHMPTLLELLDAAVPDTVQGRSFASLARGESMEEEPEHAFLCMIPGMPELVEEYRKLGLNNKAFGWRGIRTKDSTYIIDNGTSPSATQRRLFYDNQKDPLQLNPIELDKGSALANAYDEVIESYLRKTRDPFLM</sequence>
<dbReference type="InterPro" id="IPR050738">
    <property type="entry name" value="Sulfatase"/>
</dbReference>
<dbReference type="PANTHER" id="PTHR42693:SF53">
    <property type="entry name" value="ENDO-4-O-SULFATASE"/>
    <property type="match status" value="1"/>
</dbReference>
<dbReference type="OrthoDB" id="5901192at2"/>
<evidence type="ECO:0000256" key="1">
    <source>
        <dbReference type="ARBA" id="ARBA00008779"/>
    </source>
</evidence>
<keyword evidence="4" id="KW-0106">Calcium</keyword>
<dbReference type="SUPFAM" id="SSF53649">
    <property type="entry name" value="Alkaline phosphatase-like"/>
    <property type="match status" value="1"/>
</dbReference>
<dbReference type="InterPro" id="IPR024607">
    <property type="entry name" value="Sulfatase_CS"/>
</dbReference>
<dbReference type="GO" id="GO:0046872">
    <property type="term" value="F:metal ion binding"/>
    <property type="evidence" value="ECO:0007669"/>
    <property type="project" value="UniProtKB-KW"/>
</dbReference>
<evidence type="ECO:0000256" key="4">
    <source>
        <dbReference type="ARBA" id="ARBA00022837"/>
    </source>
</evidence>
<dbReference type="PROSITE" id="PS00149">
    <property type="entry name" value="SULFATASE_2"/>
    <property type="match status" value="1"/>
</dbReference>
<dbReference type="GO" id="GO:0004065">
    <property type="term" value="F:arylsulfatase activity"/>
    <property type="evidence" value="ECO:0007669"/>
    <property type="project" value="TreeGrafter"/>
</dbReference>
<dbReference type="PANTHER" id="PTHR42693">
    <property type="entry name" value="ARYLSULFATASE FAMILY MEMBER"/>
    <property type="match status" value="1"/>
</dbReference>
<keyword evidence="3 5" id="KW-0378">Hydrolase</keyword>
<dbReference type="Gene3D" id="3.40.720.10">
    <property type="entry name" value="Alkaline Phosphatase, subunit A"/>
    <property type="match status" value="1"/>
</dbReference>
<reference evidence="5 6" key="1">
    <citation type="submission" date="2019-09" db="EMBL/GenBank/DDBJ databases">
        <title>Draft genome sequencing of Hungatella hathewayi 123Y-2.</title>
        <authorList>
            <person name="Lv Q."/>
            <person name="Li S."/>
        </authorList>
    </citation>
    <scope>NUCLEOTIDE SEQUENCE [LARGE SCALE GENOMIC DNA]</scope>
    <source>
        <strain evidence="5 6">123Y-2</strain>
    </source>
</reference>
<dbReference type="InterPro" id="IPR000917">
    <property type="entry name" value="Sulfatase_N"/>
</dbReference>
<accession>A0A174MIM9</accession>
<dbReference type="InterPro" id="IPR017850">
    <property type="entry name" value="Alkaline_phosphatase_core_sf"/>
</dbReference>
<dbReference type="GeneID" id="93151544"/>
<evidence type="ECO:0000313" key="5">
    <source>
        <dbReference type="EMBL" id="MUB63043.1"/>
    </source>
</evidence>
<dbReference type="CDD" id="cd16034">
    <property type="entry name" value="sulfatase_like"/>
    <property type="match status" value="1"/>
</dbReference>
<evidence type="ECO:0000256" key="2">
    <source>
        <dbReference type="ARBA" id="ARBA00022723"/>
    </source>
</evidence>
<dbReference type="EMBL" id="WNME01000004">
    <property type="protein sequence ID" value="MUB63043.1"/>
    <property type="molecule type" value="Genomic_DNA"/>
</dbReference>